<dbReference type="GO" id="GO:1904680">
    <property type="term" value="F:peptide transmembrane transporter activity"/>
    <property type="evidence" value="ECO:0007669"/>
    <property type="project" value="TreeGrafter"/>
</dbReference>
<dbReference type="PIRSF" id="PIRSF002741">
    <property type="entry name" value="MppA"/>
    <property type="match status" value="1"/>
</dbReference>
<evidence type="ECO:0000259" key="6">
    <source>
        <dbReference type="Pfam" id="PF00496"/>
    </source>
</evidence>
<dbReference type="InterPro" id="IPR030678">
    <property type="entry name" value="Peptide/Ni-bd"/>
</dbReference>
<evidence type="ECO:0000256" key="4">
    <source>
        <dbReference type="ARBA" id="ARBA00022729"/>
    </source>
</evidence>
<evidence type="ECO:0000313" key="7">
    <source>
        <dbReference type="EMBL" id="HIU13791.1"/>
    </source>
</evidence>
<dbReference type="InterPro" id="IPR039424">
    <property type="entry name" value="SBP_5"/>
</dbReference>
<dbReference type="InterPro" id="IPR000914">
    <property type="entry name" value="SBP_5_dom"/>
</dbReference>
<dbReference type="Pfam" id="PF00496">
    <property type="entry name" value="SBP_bac_5"/>
    <property type="match status" value="1"/>
</dbReference>
<dbReference type="Gene3D" id="3.40.190.10">
    <property type="entry name" value="Periplasmic binding protein-like II"/>
    <property type="match status" value="1"/>
</dbReference>
<keyword evidence="3" id="KW-0813">Transport</keyword>
<organism evidence="7 8">
    <name type="scientific">Candidatus Fimiplasma intestinipullorum</name>
    <dbReference type="NCBI Taxonomy" id="2840825"/>
    <lineage>
        <taxon>Bacteria</taxon>
        <taxon>Bacillati</taxon>
        <taxon>Bacillota</taxon>
        <taxon>Clostridia</taxon>
        <taxon>Eubacteriales</taxon>
        <taxon>Candidatus Fimiplasma</taxon>
    </lineage>
</organism>
<keyword evidence="4 5" id="KW-0732">Signal</keyword>
<dbReference type="GO" id="GO:0015833">
    <property type="term" value="P:peptide transport"/>
    <property type="evidence" value="ECO:0007669"/>
    <property type="project" value="TreeGrafter"/>
</dbReference>
<evidence type="ECO:0000256" key="3">
    <source>
        <dbReference type="ARBA" id="ARBA00022448"/>
    </source>
</evidence>
<dbReference type="Gene3D" id="3.10.105.10">
    <property type="entry name" value="Dipeptide-binding Protein, Domain 3"/>
    <property type="match status" value="1"/>
</dbReference>
<evidence type="ECO:0000313" key="8">
    <source>
        <dbReference type="Proteomes" id="UP000824175"/>
    </source>
</evidence>
<comment type="caution">
    <text evidence="7">The sequence shown here is derived from an EMBL/GenBank/DDBJ whole genome shotgun (WGS) entry which is preliminary data.</text>
</comment>
<dbReference type="PANTHER" id="PTHR30290">
    <property type="entry name" value="PERIPLASMIC BINDING COMPONENT OF ABC TRANSPORTER"/>
    <property type="match status" value="1"/>
</dbReference>
<accession>A0A9D1HNQ4</accession>
<dbReference type="PANTHER" id="PTHR30290:SF10">
    <property type="entry name" value="PERIPLASMIC OLIGOPEPTIDE-BINDING PROTEIN-RELATED"/>
    <property type="match status" value="1"/>
</dbReference>
<feature type="domain" description="Solute-binding protein family 5" evidence="6">
    <location>
        <begin position="72"/>
        <end position="499"/>
    </location>
</feature>
<feature type="chain" id="PRO_5038756360" evidence="5">
    <location>
        <begin position="22"/>
        <end position="617"/>
    </location>
</feature>
<reference evidence="7" key="2">
    <citation type="journal article" date="2021" name="PeerJ">
        <title>Extensive microbial diversity within the chicken gut microbiome revealed by metagenomics and culture.</title>
        <authorList>
            <person name="Gilroy R."/>
            <person name="Ravi A."/>
            <person name="Getino M."/>
            <person name="Pursley I."/>
            <person name="Horton D.L."/>
            <person name="Alikhan N.F."/>
            <person name="Baker D."/>
            <person name="Gharbi K."/>
            <person name="Hall N."/>
            <person name="Watson M."/>
            <person name="Adriaenssens E.M."/>
            <person name="Foster-Nyarko E."/>
            <person name="Jarju S."/>
            <person name="Secka A."/>
            <person name="Antonio M."/>
            <person name="Oren A."/>
            <person name="Chaudhuri R.R."/>
            <person name="La Ragione R."/>
            <person name="Hildebrand F."/>
            <person name="Pallen M.J."/>
        </authorList>
    </citation>
    <scope>NUCLEOTIDE SEQUENCE</scope>
    <source>
        <strain evidence="7">CHK195-11698</strain>
    </source>
</reference>
<dbReference type="Gene3D" id="3.90.76.10">
    <property type="entry name" value="Dipeptide-binding Protein, Domain 1"/>
    <property type="match status" value="1"/>
</dbReference>
<name>A0A9D1HNQ4_9FIRM</name>
<gene>
    <name evidence="7" type="ORF">IAD15_06945</name>
</gene>
<dbReference type="EMBL" id="DVMJ01000058">
    <property type="protein sequence ID" value="HIU13791.1"/>
    <property type="molecule type" value="Genomic_DNA"/>
</dbReference>
<dbReference type="GO" id="GO:0042597">
    <property type="term" value="C:periplasmic space"/>
    <property type="evidence" value="ECO:0007669"/>
    <property type="project" value="UniProtKB-ARBA"/>
</dbReference>
<comment type="subcellular location">
    <subcellularLocation>
        <location evidence="1">Cell membrane</location>
        <topology evidence="1">Lipid-anchor</topology>
    </subcellularLocation>
</comment>
<reference evidence="7" key="1">
    <citation type="submission" date="2020-10" db="EMBL/GenBank/DDBJ databases">
        <authorList>
            <person name="Gilroy R."/>
        </authorList>
    </citation>
    <scope>NUCLEOTIDE SEQUENCE</scope>
    <source>
        <strain evidence="7">CHK195-11698</strain>
    </source>
</reference>
<protein>
    <submittedName>
        <fullName evidence="7">Peptide ABC transporter substrate-binding protein</fullName>
    </submittedName>
</protein>
<evidence type="ECO:0000256" key="5">
    <source>
        <dbReference type="SAM" id="SignalP"/>
    </source>
</evidence>
<proteinExistence type="inferred from homology"/>
<dbReference type="Proteomes" id="UP000824175">
    <property type="component" value="Unassembled WGS sequence"/>
</dbReference>
<evidence type="ECO:0000256" key="1">
    <source>
        <dbReference type="ARBA" id="ARBA00004193"/>
    </source>
</evidence>
<evidence type="ECO:0000256" key="2">
    <source>
        <dbReference type="ARBA" id="ARBA00005695"/>
    </source>
</evidence>
<dbReference type="InterPro" id="IPR023765">
    <property type="entry name" value="SBP_5_CS"/>
</dbReference>
<dbReference type="GO" id="GO:0043190">
    <property type="term" value="C:ATP-binding cassette (ABC) transporter complex"/>
    <property type="evidence" value="ECO:0007669"/>
    <property type="project" value="InterPro"/>
</dbReference>
<dbReference type="CDD" id="cd08504">
    <property type="entry name" value="PBP2_OppA"/>
    <property type="match status" value="1"/>
</dbReference>
<dbReference type="PROSITE" id="PS01040">
    <property type="entry name" value="SBP_BACTERIAL_5"/>
    <property type="match status" value="1"/>
</dbReference>
<sequence>MKKTLAGLLAAAMLVTGCGSSETSYDPKNFIDYIQSSQDVTTFNYLTTYQAVDSRVNANVVSGLTENNKYGEIVGDLAESWETDENSHVWTFHLRDGIKWYNRDGSEYGDVTADDFVYSAEYILDPANQSMQISMLRELVAGAEEYYQAMVAWDEDGRDEASKPSFENVGIKAVDEKTIQYTTTGAGKPYFLSATMYSCFYPAPRAYVEDLTNQGLVFGNTMDTILYNGCYLLDSFQLDTEKVFKKNPGYWDAENVTFDTVTVIAVKDRESTLDLFERGELSYADLAGTQINAEYDEGNPYLMHTDPSATAYVMFLNNECANANTAAAIQNENFRKALFYGFDRKSYTEITEPIDPESIYTYGYTAPNVLATTDGTDYTQLGDLAQWQTDQYNVELAKEYMATARTELEAQGVTFPIELPWYSSAGNETAGQTAAILKSTLEENLGSDNVTVTLSEYSVSFRTDVAYDNLQAMAGAGWAPDYLDPINILGTFRSNGQMNNAEDITAGQYSHFNDPTFDQMIAEADAIVDDLDARYLAFANAEAYLLEHAYFIPLYAAGSFWRVSSINEYSRPYSKSGISGFRYKGYEAYDHAITTEEQEAFKEAWHQKRVELGLVAE</sequence>
<dbReference type="AlphaFoldDB" id="A0A9D1HNQ4"/>
<feature type="signal peptide" evidence="5">
    <location>
        <begin position="1"/>
        <end position="21"/>
    </location>
</feature>
<dbReference type="PROSITE" id="PS51257">
    <property type="entry name" value="PROKAR_LIPOPROTEIN"/>
    <property type="match status" value="1"/>
</dbReference>
<comment type="similarity">
    <text evidence="2">Belongs to the bacterial solute-binding protein 5 family.</text>
</comment>
<dbReference type="SUPFAM" id="SSF53850">
    <property type="entry name" value="Periplasmic binding protein-like II"/>
    <property type="match status" value="1"/>
</dbReference>